<dbReference type="InterPro" id="IPR014958">
    <property type="entry name" value="DGC"/>
</dbReference>
<dbReference type="PIRSF" id="PIRSF037181">
    <property type="entry name" value="DGC"/>
    <property type="match status" value="1"/>
</dbReference>
<dbReference type="AlphaFoldDB" id="A0AA90TZP8"/>
<dbReference type="RefSeq" id="WP_270096781.1">
    <property type="nucleotide sequence ID" value="NZ_JAQFFK010000005.1"/>
</dbReference>
<proteinExistence type="predicted"/>
<evidence type="ECO:0000313" key="2">
    <source>
        <dbReference type="Proteomes" id="UP001185015"/>
    </source>
</evidence>
<dbReference type="EMBL" id="JAVDQI010000004">
    <property type="protein sequence ID" value="MDR6222866.1"/>
    <property type="molecule type" value="Genomic_DNA"/>
</dbReference>
<dbReference type="Proteomes" id="UP001185015">
    <property type="component" value="Unassembled WGS sequence"/>
</dbReference>
<protein>
    <submittedName>
        <fullName evidence="1">Metal-binding protein</fullName>
    </submittedName>
</protein>
<name>A0AA90TZP8_9EURY</name>
<accession>A0AA90TZP8</accession>
<reference evidence="1 2" key="1">
    <citation type="submission" date="2023-07" db="EMBL/GenBank/DDBJ databases">
        <title>Genomic Encyclopedia of Type Strains, Phase IV (KMG-IV): sequencing the most valuable type-strain genomes for metagenomic binning, comparative biology and taxonomic classification.</title>
        <authorList>
            <person name="Goeker M."/>
        </authorList>
    </citation>
    <scope>NUCLEOTIDE SEQUENCE [LARGE SCALE GENOMIC DNA]</scope>
    <source>
        <strain evidence="1 2">DSM 17273</strain>
    </source>
</reference>
<gene>
    <name evidence="1" type="ORF">J2750_001326</name>
</gene>
<evidence type="ECO:0000313" key="1">
    <source>
        <dbReference type="EMBL" id="MDR6222866.1"/>
    </source>
</evidence>
<keyword evidence="2" id="KW-1185">Reference proteome</keyword>
<dbReference type="Pfam" id="PF08859">
    <property type="entry name" value="DGC"/>
    <property type="match status" value="1"/>
</dbReference>
<comment type="caution">
    <text evidence="1">The sequence shown here is derived from an EMBL/GenBank/DDBJ whole genome shotgun (WGS) entry which is preliminary data.</text>
</comment>
<organism evidence="1 2">
    <name type="scientific">Methanococcoides alaskense</name>
    <dbReference type="NCBI Taxonomy" id="325778"/>
    <lineage>
        <taxon>Archaea</taxon>
        <taxon>Methanobacteriati</taxon>
        <taxon>Methanobacteriota</taxon>
        <taxon>Stenosarchaea group</taxon>
        <taxon>Methanomicrobia</taxon>
        <taxon>Methanosarcinales</taxon>
        <taxon>Methanosarcinaceae</taxon>
        <taxon>Methanococcoides</taxon>
    </lineage>
</organism>
<sequence>MTENMKCGCECDSEIVGIYPCSGSANVGIISNQLAIGLTKAGKGKMLCTAGIGAIIPGQLRSAEGCDRVVVIDGCPMNCASKIFENAGMAVDEHIIVTELGVKKTKDMEIEDSVISESLEKCVKLF</sequence>